<protein>
    <submittedName>
        <fullName evidence="1">Uncharacterized protein</fullName>
    </submittedName>
</protein>
<gene>
    <name evidence="1" type="ORF">METZ01_LOCUS492326</name>
</gene>
<sequence>MFDPFAYLFLEVPTQQKSHPIQVAHNVRNGLVPTLALPRSGFRGRSIASEPLSLVSQAPPGLYSALLAL</sequence>
<reference evidence="1" key="1">
    <citation type="submission" date="2018-05" db="EMBL/GenBank/DDBJ databases">
        <authorList>
            <person name="Lanie J.A."/>
            <person name="Ng W.-L."/>
            <person name="Kazmierczak K.M."/>
            <person name="Andrzejewski T.M."/>
            <person name="Davidsen T.M."/>
            <person name="Wayne K.J."/>
            <person name="Tettelin H."/>
            <person name="Glass J.I."/>
            <person name="Rusch D."/>
            <person name="Podicherti R."/>
            <person name="Tsui H.-C.T."/>
            <person name="Winkler M.E."/>
        </authorList>
    </citation>
    <scope>NUCLEOTIDE SEQUENCE</scope>
</reference>
<name>A0A383D4R2_9ZZZZ</name>
<accession>A0A383D4R2</accession>
<evidence type="ECO:0000313" key="1">
    <source>
        <dbReference type="EMBL" id="SVE39472.1"/>
    </source>
</evidence>
<organism evidence="1">
    <name type="scientific">marine metagenome</name>
    <dbReference type="NCBI Taxonomy" id="408172"/>
    <lineage>
        <taxon>unclassified sequences</taxon>
        <taxon>metagenomes</taxon>
        <taxon>ecological metagenomes</taxon>
    </lineage>
</organism>
<dbReference type="EMBL" id="UINC01214305">
    <property type="protein sequence ID" value="SVE39472.1"/>
    <property type="molecule type" value="Genomic_DNA"/>
</dbReference>
<dbReference type="AlphaFoldDB" id="A0A383D4R2"/>
<proteinExistence type="predicted"/>